<gene>
    <name evidence="1" type="ORF">GCM10023156_58400</name>
</gene>
<evidence type="ECO:0000313" key="2">
    <source>
        <dbReference type="Proteomes" id="UP001500840"/>
    </source>
</evidence>
<keyword evidence="2" id="KW-1185">Reference proteome</keyword>
<proteinExistence type="predicted"/>
<comment type="caution">
    <text evidence="1">The sequence shown here is derived from an EMBL/GenBank/DDBJ whole genome shotgun (WGS) entry which is preliminary data.</text>
</comment>
<dbReference type="Proteomes" id="UP001500840">
    <property type="component" value="Unassembled WGS sequence"/>
</dbReference>
<reference evidence="2" key="1">
    <citation type="journal article" date="2019" name="Int. J. Syst. Evol. Microbiol.">
        <title>The Global Catalogue of Microorganisms (GCM) 10K type strain sequencing project: providing services to taxonomists for standard genome sequencing and annotation.</title>
        <authorList>
            <consortium name="The Broad Institute Genomics Platform"/>
            <consortium name="The Broad Institute Genome Sequencing Center for Infectious Disease"/>
            <person name="Wu L."/>
            <person name="Ma J."/>
        </authorList>
    </citation>
    <scope>NUCLEOTIDE SEQUENCE [LARGE SCALE GENOMIC DNA]</scope>
    <source>
        <strain evidence="2">JCM 17759</strain>
    </source>
</reference>
<organism evidence="1 2">
    <name type="scientific">Novipirellula rosea</name>
    <dbReference type="NCBI Taxonomy" id="1031540"/>
    <lineage>
        <taxon>Bacteria</taxon>
        <taxon>Pseudomonadati</taxon>
        <taxon>Planctomycetota</taxon>
        <taxon>Planctomycetia</taxon>
        <taxon>Pirellulales</taxon>
        <taxon>Pirellulaceae</taxon>
        <taxon>Novipirellula</taxon>
    </lineage>
</organism>
<accession>A0ABP8NKJ3</accession>
<name>A0ABP8NKJ3_9BACT</name>
<dbReference type="EMBL" id="BAABGA010000091">
    <property type="protein sequence ID" value="GAA4467895.1"/>
    <property type="molecule type" value="Genomic_DNA"/>
</dbReference>
<dbReference type="SUPFAM" id="SSF56954">
    <property type="entry name" value="Outer membrane efflux proteins (OEP)"/>
    <property type="match status" value="1"/>
</dbReference>
<sequence length="72" mass="8193">MERVFPQTELLKTAEDVSVTSRELFNQGRTNLPGARRASVVLQQRRLDLLNAENKYAEAFRQLTAIIGCTTR</sequence>
<evidence type="ECO:0008006" key="3">
    <source>
        <dbReference type="Google" id="ProtNLM"/>
    </source>
</evidence>
<protein>
    <recommendedName>
        <fullName evidence="3">Outer membrane efflux protein</fullName>
    </recommendedName>
</protein>
<evidence type="ECO:0000313" key="1">
    <source>
        <dbReference type="EMBL" id="GAA4467895.1"/>
    </source>
</evidence>